<keyword evidence="1" id="KW-0472">Membrane</keyword>
<evidence type="ECO:0000313" key="2">
    <source>
        <dbReference type="EMBL" id="OHA70377.1"/>
    </source>
</evidence>
<gene>
    <name evidence="2" type="ORF">A3F15_02450</name>
</gene>
<dbReference type="Proteomes" id="UP000177078">
    <property type="component" value="Unassembled WGS sequence"/>
</dbReference>
<keyword evidence="1" id="KW-1133">Transmembrane helix</keyword>
<evidence type="ECO:0000313" key="3">
    <source>
        <dbReference type="Proteomes" id="UP000177078"/>
    </source>
</evidence>
<dbReference type="AlphaFoldDB" id="A0A1G2RCB6"/>
<dbReference type="STRING" id="1802457.A3F15_02450"/>
<organism evidence="2 3">
    <name type="scientific">Candidatus Wildermuthbacteria bacterium RIFCSPHIGHO2_12_FULL_40_12</name>
    <dbReference type="NCBI Taxonomy" id="1802457"/>
    <lineage>
        <taxon>Bacteria</taxon>
        <taxon>Candidatus Wildermuthiibacteriota</taxon>
    </lineage>
</organism>
<protein>
    <submittedName>
        <fullName evidence="2">Uncharacterized protein</fullName>
    </submittedName>
</protein>
<name>A0A1G2RCB6_9BACT</name>
<proteinExistence type="predicted"/>
<accession>A0A1G2RCB6</accession>
<reference evidence="2 3" key="1">
    <citation type="journal article" date="2016" name="Nat. Commun.">
        <title>Thousands of microbial genomes shed light on interconnected biogeochemical processes in an aquifer system.</title>
        <authorList>
            <person name="Anantharaman K."/>
            <person name="Brown C.T."/>
            <person name="Hug L.A."/>
            <person name="Sharon I."/>
            <person name="Castelle C.J."/>
            <person name="Probst A.J."/>
            <person name="Thomas B.C."/>
            <person name="Singh A."/>
            <person name="Wilkins M.J."/>
            <person name="Karaoz U."/>
            <person name="Brodie E.L."/>
            <person name="Williams K.H."/>
            <person name="Hubbard S.S."/>
            <person name="Banfield J.F."/>
        </authorList>
    </citation>
    <scope>NUCLEOTIDE SEQUENCE [LARGE SCALE GENOMIC DNA]</scope>
</reference>
<comment type="caution">
    <text evidence="2">The sequence shown here is derived from an EMBL/GenBank/DDBJ whole genome shotgun (WGS) entry which is preliminary data.</text>
</comment>
<keyword evidence="1" id="KW-0812">Transmembrane</keyword>
<sequence length="130" mass="14655">MTQSNFENGFAALTFVLIVAAISLILGFTISQLSINEIKMELTRIFSDKAYYLATLCAEDALMKLKKDINYTGNEVVVVQSGECAILPIEGNWTVKTRADYQNQIKKIRVIVDKINPEMVIQSWEEVADF</sequence>
<feature type="transmembrane region" description="Helical" evidence="1">
    <location>
        <begin position="12"/>
        <end position="35"/>
    </location>
</feature>
<evidence type="ECO:0000256" key="1">
    <source>
        <dbReference type="SAM" id="Phobius"/>
    </source>
</evidence>
<dbReference type="EMBL" id="MHUC01000031">
    <property type="protein sequence ID" value="OHA70377.1"/>
    <property type="molecule type" value="Genomic_DNA"/>
</dbReference>